<dbReference type="Proteomes" id="UP000011058">
    <property type="component" value="Chromosome"/>
</dbReference>
<dbReference type="SUPFAM" id="SSF54593">
    <property type="entry name" value="Glyoxalase/Bleomycin resistance protein/Dihydroxybiphenyl dioxygenase"/>
    <property type="match status" value="1"/>
</dbReference>
<keyword evidence="3" id="KW-1185">Reference proteome</keyword>
<reference evidence="2 3" key="1">
    <citation type="journal article" date="2012" name="J. Bacteriol.">
        <title>Genome Sequence of Fibrella aestuarina BUZ 2T, a Filamentous Marine Bacterium.</title>
        <authorList>
            <person name="Filippini M."/>
            <person name="Qi W."/>
            <person name="Blom J."/>
            <person name="Goesmann A."/>
            <person name="Smits T.H."/>
            <person name="Bagheri H.C."/>
        </authorList>
    </citation>
    <scope>NUCLEOTIDE SEQUENCE [LARGE SCALE GENOMIC DNA]</scope>
    <source>
        <strain evidence="3">BUZ 2T</strain>
    </source>
</reference>
<evidence type="ECO:0000313" key="2">
    <source>
        <dbReference type="EMBL" id="CCH03270.1"/>
    </source>
</evidence>
<accession>I0KGL7</accession>
<gene>
    <name evidence="2" type="primary">phnB</name>
    <name evidence="2" type="ORF">FAES_5271</name>
</gene>
<dbReference type="KEGG" id="fae:FAES_5271"/>
<dbReference type="RefSeq" id="WP_015334369.1">
    <property type="nucleotide sequence ID" value="NC_020054.1"/>
</dbReference>
<dbReference type="EMBL" id="HE796683">
    <property type="protein sequence ID" value="CCH03270.1"/>
    <property type="molecule type" value="Genomic_DNA"/>
</dbReference>
<dbReference type="PATRIC" id="fig|1166018.3.peg.2246"/>
<dbReference type="STRING" id="1166018.FAES_5271"/>
<proteinExistence type="predicted"/>
<feature type="domain" description="PhnB-like" evidence="1">
    <location>
        <begin position="3"/>
        <end position="130"/>
    </location>
</feature>
<dbReference type="PANTHER" id="PTHR33990:SF1">
    <property type="entry name" value="PROTEIN YJDN"/>
    <property type="match status" value="1"/>
</dbReference>
<dbReference type="InterPro" id="IPR028973">
    <property type="entry name" value="PhnB-like"/>
</dbReference>
<dbReference type="AlphaFoldDB" id="I0KGL7"/>
<sequence>MTQLTAYLHFNGNCREAMTFYQECLGGELVLLPISDSPMAGDFPADKKDQILHADLKLGSFMLMGDDLHVGPGDVIGHAVSLMLECGSEAEITDLFAKLSAGGEVLHPLEHTFWNSLFGDFTDQYGFHWFLNFSKPEAA</sequence>
<organism evidence="2 3">
    <name type="scientific">Fibrella aestuarina BUZ 2</name>
    <dbReference type="NCBI Taxonomy" id="1166018"/>
    <lineage>
        <taxon>Bacteria</taxon>
        <taxon>Pseudomonadati</taxon>
        <taxon>Bacteroidota</taxon>
        <taxon>Cytophagia</taxon>
        <taxon>Cytophagales</taxon>
        <taxon>Spirosomataceae</taxon>
        <taxon>Fibrella</taxon>
    </lineage>
</organism>
<dbReference type="InterPro" id="IPR029068">
    <property type="entry name" value="Glyas_Bleomycin-R_OHBP_Dase"/>
</dbReference>
<name>I0KGL7_9BACT</name>
<dbReference type="CDD" id="cd06588">
    <property type="entry name" value="PhnB_like"/>
    <property type="match status" value="1"/>
</dbReference>
<dbReference type="OrthoDB" id="9795306at2"/>
<dbReference type="PANTHER" id="PTHR33990">
    <property type="entry name" value="PROTEIN YJDN-RELATED"/>
    <property type="match status" value="1"/>
</dbReference>
<protein>
    <submittedName>
        <fullName evidence="2">Protein phnB</fullName>
    </submittedName>
</protein>
<dbReference type="Gene3D" id="3.10.180.10">
    <property type="entry name" value="2,3-Dihydroxybiphenyl 1,2-Dioxygenase, domain 1"/>
    <property type="match status" value="1"/>
</dbReference>
<dbReference type="eggNOG" id="COG2764">
    <property type="taxonomic scope" value="Bacteria"/>
</dbReference>
<dbReference type="Pfam" id="PF06983">
    <property type="entry name" value="3-dmu-9_3-mt"/>
    <property type="match status" value="1"/>
</dbReference>
<evidence type="ECO:0000313" key="3">
    <source>
        <dbReference type="Proteomes" id="UP000011058"/>
    </source>
</evidence>
<dbReference type="HOGENOM" id="CLU_046006_17_2_10"/>
<evidence type="ECO:0000259" key="1">
    <source>
        <dbReference type="Pfam" id="PF06983"/>
    </source>
</evidence>